<sequence length="376" mass="40607">MSIAPDHHLALLLPELEAGGAQRVMLLLAREFAARGHRVDLVLLQATGPLLAEIPDNVRLVDLAAHAHGLGQLGFTLSSIRRLGAWLKKERPEALLSTITGANLVAILARRVAGIPLRLAIREAVTLENHTGTVRRRAMRWLYPRADAVIALTAVMADQLIRDLAVPPGKIHCIPNPVDAERIRARGREPLAHPWLDDPNLKVVISAGRLIPQKDYATLLRAFALLPPAMPTRLIIVGEGPERPRLEALATELGIDTRIDLPGFDANPWRWMARADLFVLSSLWEGHPNALLEALALGLPAAVTEYDASVRSLAASGIIALVPPAAPPALSEEIYRITVETIPRRPPITATFEAGTADAYLATLGCSPINSSNKAS</sequence>
<dbReference type="InterPro" id="IPR028098">
    <property type="entry name" value="Glyco_trans_4-like_N"/>
</dbReference>
<dbReference type="EMBL" id="FTMD01000012">
    <property type="protein sequence ID" value="SIR28510.1"/>
    <property type="molecule type" value="Genomic_DNA"/>
</dbReference>
<dbReference type="CDD" id="cd03811">
    <property type="entry name" value="GT4_GT28_WabH-like"/>
    <property type="match status" value="1"/>
</dbReference>
<evidence type="ECO:0000259" key="3">
    <source>
        <dbReference type="Pfam" id="PF00534"/>
    </source>
</evidence>
<feature type="domain" description="Glycosyltransferase subfamily 4-like N-terminal" evidence="4">
    <location>
        <begin position="19"/>
        <end position="182"/>
    </location>
</feature>
<dbReference type="STRING" id="34027.SAMN05421829_11286"/>
<evidence type="ECO:0000259" key="4">
    <source>
        <dbReference type="Pfam" id="PF13439"/>
    </source>
</evidence>
<dbReference type="AlphaFoldDB" id="A0A1N6ZNR0"/>
<keyword evidence="2 5" id="KW-0808">Transferase</keyword>
<protein>
    <submittedName>
        <fullName evidence="5">Glycosyltransferase involved in cell wall bisynthesis</fullName>
    </submittedName>
</protein>
<dbReference type="Pfam" id="PF00534">
    <property type="entry name" value="Glycos_transf_1"/>
    <property type="match status" value="1"/>
</dbReference>
<accession>A0A1N6ZNR0</accession>
<dbReference type="Pfam" id="PF13439">
    <property type="entry name" value="Glyco_transf_4"/>
    <property type="match status" value="1"/>
</dbReference>
<keyword evidence="1" id="KW-0328">Glycosyltransferase</keyword>
<dbReference type="OrthoDB" id="9775208at2"/>
<keyword evidence="6" id="KW-1185">Reference proteome</keyword>
<evidence type="ECO:0000256" key="2">
    <source>
        <dbReference type="ARBA" id="ARBA00022679"/>
    </source>
</evidence>
<dbReference type="Proteomes" id="UP000186819">
    <property type="component" value="Unassembled WGS sequence"/>
</dbReference>
<organism evidence="5 6">
    <name type="scientific">Aromatoleum tolulyticum</name>
    <dbReference type="NCBI Taxonomy" id="34027"/>
    <lineage>
        <taxon>Bacteria</taxon>
        <taxon>Pseudomonadati</taxon>
        <taxon>Pseudomonadota</taxon>
        <taxon>Betaproteobacteria</taxon>
        <taxon>Rhodocyclales</taxon>
        <taxon>Rhodocyclaceae</taxon>
        <taxon>Aromatoleum</taxon>
    </lineage>
</organism>
<dbReference type="SUPFAM" id="SSF53756">
    <property type="entry name" value="UDP-Glycosyltransferase/glycogen phosphorylase"/>
    <property type="match status" value="1"/>
</dbReference>
<gene>
    <name evidence="5" type="ORF">SAMN05421829_11286</name>
</gene>
<dbReference type="PANTHER" id="PTHR12526:SF510">
    <property type="entry name" value="D-INOSITOL 3-PHOSPHATE GLYCOSYLTRANSFERASE"/>
    <property type="match status" value="1"/>
</dbReference>
<evidence type="ECO:0000256" key="1">
    <source>
        <dbReference type="ARBA" id="ARBA00022676"/>
    </source>
</evidence>
<name>A0A1N6ZNR0_9RHOO</name>
<evidence type="ECO:0000313" key="6">
    <source>
        <dbReference type="Proteomes" id="UP000186819"/>
    </source>
</evidence>
<evidence type="ECO:0000313" key="5">
    <source>
        <dbReference type="EMBL" id="SIR28510.1"/>
    </source>
</evidence>
<dbReference type="InterPro" id="IPR001296">
    <property type="entry name" value="Glyco_trans_1"/>
</dbReference>
<dbReference type="RefSeq" id="WP_076603368.1">
    <property type="nucleotide sequence ID" value="NZ_FTMD01000012.1"/>
</dbReference>
<reference evidence="6" key="1">
    <citation type="submission" date="2017-01" db="EMBL/GenBank/DDBJ databases">
        <authorList>
            <person name="Varghese N."/>
            <person name="Submissions S."/>
        </authorList>
    </citation>
    <scope>NUCLEOTIDE SEQUENCE [LARGE SCALE GENOMIC DNA]</scope>
    <source>
        <strain evidence="6">ATCC 51758</strain>
    </source>
</reference>
<dbReference type="PANTHER" id="PTHR12526">
    <property type="entry name" value="GLYCOSYLTRANSFERASE"/>
    <property type="match status" value="1"/>
</dbReference>
<feature type="domain" description="Glycosyl transferase family 1" evidence="3">
    <location>
        <begin position="199"/>
        <end position="336"/>
    </location>
</feature>
<proteinExistence type="predicted"/>
<dbReference type="Gene3D" id="3.40.50.2000">
    <property type="entry name" value="Glycogen Phosphorylase B"/>
    <property type="match status" value="2"/>
</dbReference>
<dbReference type="GO" id="GO:0016757">
    <property type="term" value="F:glycosyltransferase activity"/>
    <property type="evidence" value="ECO:0007669"/>
    <property type="project" value="UniProtKB-KW"/>
</dbReference>